<dbReference type="EC" id="2.7.1.170" evidence="1"/>
<evidence type="ECO:0000313" key="2">
    <source>
        <dbReference type="EMBL" id="MFD2938060.1"/>
    </source>
</evidence>
<organism evidence="2 3">
    <name type="scientific">Spirosoma flavum</name>
    <dbReference type="NCBI Taxonomy" id="2048557"/>
    <lineage>
        <taxon>Bacteria</taxon>
        <taxon>Pseudomonadati</taxon>
        <taxon>Bacteroidota</taxon>
        <taxon>Cytophagia</taxon>
        <taxon>Cytophagales</taxon>
        <taxon>Cytophagaceae</taxon>
        <taxon>Spirosoma</taxon>
    </lineage>
</organism>
<gene>
    <name evidence="1" type="primary">anmK</name>
    <name evidence="2" type="ORF">ACFS25_30115</name>
</gene>
<protein>
    <recommendedName>
        <fullName evidence="1">Anhydro-N-acetylmuramic acid kinase</fullName>
        <ecNumber evidence="1">2.7.1.170</ecNumber>
    </recommendedName>
    <alternativeName>
        <fullName evidence="1">AnhMurNAc kinase</fullName>
    </alternativeName>
</protein>
<keyword evidence="1 2" id="KW-0808">Transferase</keyword>
<dbReference type="SUPFAM" id="SSF53067">
    <property type="entry name" value="Actin-like ATPase domain"/>
    <property type="match status" value="1"/>
</dbReference>
<comment type="catalytic activity">
    <reaction evidence="1">
        <text>1,6-anhydro-N-acetyl-beta-muramate + ATP + H2O = N-acetyl-D-muramate 6-phosphate + ADP + H(+)</text>
        <dbReference type="Rhea" id="RHEA:24952"/>
        <dbReference type="ChEBI" id="CHEBI:15377"/>
        <dbReference type="ChEBI" id="CHEBI:15378"/>
        <dbReference type="ChEBI" id="CHEBI:30616"/>
        <dbReference type="ChEBI" id="CHEBI:58690"/>
        <dbReference type="ChEBI" id="CHEBI:58722"/>
        <dbReference type="ChEBI" id="CHEBI:456216"/>
        <dbReference type="EC" id="2.7.1.170"/>
    </reaction>
</comment>
<keyword evidence="1" id="KW-0119">Carbohydrate metabolism</keyword>
<comment type="pathway">
    <text evidence="1">Amino-sugar metabolism; 1,6-anhydro-N-acetylmuramate degradation.</text>
</comment>
<dbReference type="HAMAP" id="MF_01270">
    <property type="entry name" value="AnhMurNAc_kinase"/>
    <property type="match status" value="1"/>
</dbReference>
<dbReference type="GO" id="GO:0016301">
    <property type="term" value="F:kinase activity"/>
    <property type="evidence" value="ECO:0007669"/>
    <property type="project" value="UniProtKB-KW"/>
</dbReference>
<name>A0ABW6AUW9_9BACT</name>
<dbReference type="CDD" id="cd24050">
    <property type="entry name" value="ASKHA_NBD_ANMK"/>
    <property type="match status" value="1"/>
</dbReference>
<dbReference type="InterPro" id="IPR005338">
    <property type="entry name" value="Anhydro_N_Ac-Mur_kinase"/>
</dbReference>
<proteinExistence type="inferred from homology"/>
<comment type="pathway">
    <text evidence="1">Cell wall biogenesis; peptidoglycan recycling.</text>
</comment>
<evidence type="ECO:0000313" key="3">
    <source>
        <dbReference type="Proteomes" id="UP001597512"/>
    </source>
</evidence>
<dbReference type="Proteomes" id="UP001597512">
    <property type="component" value="Unassembled WGS sequence"/>
</dbReference>
<keyword evidence="1 2" id="KW-0418">Kinase</keyword>
<accession>A0ABW6AUW9</accession>
<comment type="function">
    <text evidence="1">Catalyzes the specific phosphorylation of 1,6-anhydro-N-acetylmuramic acid (anhMurNAc) with the simultaneous cleavage of the 1,6-anhydro ring, generating MurNAc-6-P. Is required for the utilization of anhMurNAc either imported from the medium or derived from its own cell wall murein, and thus plays a role in cell wall recycling.</text>
</comment>
<keyword evidence="3" id="KW-1185">Reference proteome</keyword>
<dbReference type="PANTHER" id="PTHR30605:SF0">
    <property type="entry name" value="ANHYDRO-N-ACETYLMURAMIC ACID KINASE"/>
    <property type="match status" value="1"/>
</dbReference>
<keyword evidence="1" id="KW-0547">Nucleotide-binding</keyword>
<comment type="caution">
    <text evidence="2">The sequence shown here is derived from an EMBL/GenBank/DDBJ whole genome shotgun (WGS) entry which is preliminary data.</text>
</comment>
<dbReference type="PANTHER" id="PTHR30605">
    <property type="entry name" value="ANHYDRO-N-ACETYLMURAMIC ACID KINASE"/>
    <property type="match status" value="1"/>
</dbReference>
<dbReference type="Gene3D" id="3.30.420.40">
    <property type="match status" value="2"/>
</dbReference>
<dbReference type="InterPro" id="IPR043129">
    <property type="entry name" value="ATPase_NBD"/>
</dbReference>
<reference evidence="3" key="1">
    <citation type="journal article" date="2019" name="Int. J. Syst. Evol. Microbiol.">
        <title>The Global Catalogue of Microorganisms (GCM) 10K type strain sequencing project: providing services to taxonomists for standard genome sequencing and annotation.</title>
        <authorList>
            <consortium name="The Broad Institute Genomics Platform"/>
            <consortium name="The Broad Institute Genome Sequencing Center for Infectious Disease"/>
            <person name="Wu L."/>
            <person name="Ma J."/>
        </authorList>
    </citation>
    <scope>NUCLEOTIDE SEQUENCE [LARGE SCALE GENOMIC DNA]</scope>
    <source>
        <strain evidence="3">KCTC 52490</strain>
    </source>
</reference>
<comment type="similarity">
    <text evidence="1">Belongs to the anhydro-N-acetylmuramic acid kinase family.</text>
</comment>
<feature type="binding site" evidence="1">
    <location>
        <begin position="25"/>
        <end position="32"/>
    </location>
    <ligand>
        <name>ATP</name>
        <dbReference type="ChEBI" id="CHEBI:30616"/>
    </ligand>
</feature>
<keyword evidence="1" id="KW-0067">ATP-binding</keyword>
<evidence type="ECO:0000256" key="1">
    <source>
        <dbReference type="HAMAP-Rule" id="MF_01270"/>
    </source>
</evidence>
<dbReference type="NCBIfam" id="NF007149">
    <property type="entry name" value="PRK09585.3-4"/>
    <property type="match status" value="1"/>
</dbReference>
<dbReference type="RefSeq" id="WP_381508678.1">
    <property type="nucleotide sequence ID" value="NZ_JBHUOM010000048.1"/>
</dbReference>
<dbReference type="Pfam" id="PF03702">
    <property type="entry name" value="AnmK"/>
    <property type="match status" value="1"/>
</dbReference>
<sequence length="404" mass="44133">MNLQIQHLYDIARKPDRRIIGLMSGTSLDGLDVALCRISGSGLETTVVLERFATVPYDDDLKNEIRTIFAKTTIVFEQLCLLNPYIGRLHGQLILDCLHDWDIDPREIDAVASHGQTVYHAPKSQHRRDKFPNATLQIGDGDHVAAVTGIITFSDFRQKHIAHGGEGAPLAVYGDYFMFSKLGENRILLNMGGIANFTYLPADGDASTVFTTDTGPGNTLLDAYARKFLNKPYDEDGRLAAQGQVNPNLLRALKTNPFFDAVFPKTTGPEVFNVAYVEEAQARSQTTNLPAVDMMATLVQFSADTIADAIRRILLNSNNEKKEGDFCIYMSGGGAHNPELTGRLEKLLPNCAFGLTDSLGINGDAKEAVLFAVLANESLVGGNTYFGNRQGVPTVTMGKVSFPQ</sequence>
<dbReference type="EMBL" id="JBHUOM010000048">
    <property type="protein sequence ID" value="MFD2938060.1"/>
    <property type="molecule type" value="Genomic_DNA"/>
</dbReference>